<reference evidence="3 4" key="1">
    <citation type="journal article" date="2019" name="Plant Biotechnol. J.">
        <title>The red bayberry genome and genetic basis of sex determination.</title>
        <authorList>
            <person name="Jia H.M."/>
            <person name="Jia H.J."/>
            <person name="Cai Q.L."/>
            <person name="Wang Y."/>
            <person name="Zhao H.B."/>
            <person name="Yang W.F."/>
            <person name="Wang G.Y."/>
            <person name="Li Y.H."/>
            <person name="Zhan D.L."/>
            <person name="Shen Y.T."/>
            <person name="Niu Q.F."/>
            <person name="Chang L."/>
            <person name="Qiu J."/>
            <person name="Zhao L."/>
            <person name="Xie H.B."/>
            <person name="Fu W.Y."/>
            <person name="Jin J."/>
            <person name="Li X.W."/>
            <person name="Jiao Y."/>
            <person name="Zhou C.C."/>
            <person name="Tu T."/>
            <person name="Chai C.Y."/>
            <person name="Gao J.L."/>
            <person name="Fan L.J."/>
            <person name="van de Weg E."/>
            <person name="Wang J.Y."/>
            <person name="Gao Z.S."/>
        </authorList>
    </citation>
    <scope>NUCLEOTIDE SEQUENCE [LARGE SCALE GENOMIC DNA]</scope>
    <source>
        <tissue evidence="3">Leaves</tissue>
    </source>
</reference>
<keyword evidence="2" id="KW-0328">Glycosyltransferase</keyword>
<dbReference type="PANTHER" id="PTHR48047:SF118">
    <property type="entry name" value="HEXOSYLTRANSFERASE-RELATED"/>
    <property type="match status" value="1"/>
</dbReference>
<organism evidence="3 4">
    <name type="scientific">Morella rubra</name>
    <name type="common">Chinese bayberry</name>
    <dbReference type="NCBI Taxonomy" id="262757"/>
    <lineage>
        <taxon>Eukaryota</taxon>
        <taxon>Viridiplantae</taxon>
        <taxon>Streptophyta</taxon>
        <taxon>Embryophyta</taxon>
        <taxon>Tracheophyta</taxon>
        <taxon>Spermatophyta</taxon>
        <taxon>Magnoliopsida</taxon>
        <taxon>eudicotyledons</taxon>
        <taxon>Gunneridae</taxon>
        <taxon>Pentapetalae</taxon>
        <taxon>rosids</taxon>
        <taxon>fabids</taxon>
        <taxon>Fagales</taxon>
        <taxon>Myricaceae</taxon>
        <taxon>Morella</taxon>
    </lineage>
</organism>
<dbReference type="AlphaFoldDB" id="A0A6A1VIQ5"/>
<name>A0A6A1VIQ5_9ROSI</name>
<dbReference type="EMBL" id="RXIC02000023">
    <property type="protein sequence ID" value="KAB1212779.1"/>
    <property type="molecule type" value="Genomic_DNA"/>
</dbReference>
<dbReference type="PANTHER" id="PTHR48047">
    <property type="entry name" value="GLYCOSYLTRANSFERASE"/>
    <property type="match status" value="1"/>
</dbReference>
<proteinExistence type="inferred from homology"/>
<gene>
    <name evidence="3" type="ORF">CJ030_MR5G011879</name>
</gene>
<sequence>MSMTTATGVHILFYPYPTSDHIIPLLNLTQRLLIRGLSVTVLVTPDNLPLLEPYLSTNPSSFKQLVLLAPNPVISCPPLKRLVSNIRASCDLHYPMLLQWFQSQSSPPMAIVSDILLAWTCHLASELGVPRVER</sequence>
<evidence type="ECO:0000313" key="3">
    <source>
        <dbReference type="EMBL" id="KAB1212779.1"/>
    </source>
</evidence>
<protein>
    <submittedName>
        <fullName evidence="3">UDP-glycosyltransferase 89A2</fullName>
    </submittedName>
</protein>
<accession>A0A6A1VIQ5</accession>
<evidence type="ECO:0000256" key="1">
    <source>
        <dbReference type="ARBA" id="ARBA00009995"/>
    </source>
</evidence>
<comment type="caution">
    <text evidence="3">The sequence shown here is derived from an EMBL/GenBank/DDBJ whole genome shotgun (WGS) entry which is preliminary data.</text>
</comment>
<keyword evidence="3" id="KW-0808">Transferase</keyword>
<keyword evidence="4" id="KW-1185">Reference proteome</keyword>
<evidence type="ECO:0000313" key="4">
    <source>
        <dbReference type="Proteomes" id="UP000516437"/>
    </source>
</evidence>
<comment type="similarity">
    <text evidence="1">Belongs to the UDP-glycosyltransferase family.</text>
</comment>
<evidence type="ECO:0000256" key="2">
    <source>
        <dbReference type="ARBA" id="ARBA00022676"/>
    </source>
</evidence>
<dbReference type="OrthoDB" id="5835829at2759"/>
<dbReference type="Gene3D" id="3.40.50.2000">
    <property type="entry name" value="Glycogen Phosphorylase B"/>
    <property type="match status" value="1"/>
</dbReference>
<dbReference type="SUPFAM" id="SSF53756">
    <property type="entry name" value="UDP-Glycosyltransferase/glycogen phosphorylase"/>
    <property type="match status" value="1"/>
</dbReference>
<dbReference type="Proteomes" id="UP000516437">
    <property type="component" value="Chromosome 5"/>
</dbReference>
<dbReference type="GO" id="GO:0035251">
    <property type="term" value="F:UDP-glucosyltransferase activity"/>
    <property type="evidence" value="ECO:0007669"/>
    <property type="project" value="TreeGrafter"/>
</dbReference>